<feature type="transmembrane region" description="Helical" evidence="1">
    <location>
        <begin position="362"/>
        <end position="380"/>
    </location>
</feature>
<keyword evidence="1" id="KW-0812">Transmembrane</keyword>
<sequence>MEGSRMKESDYHIDIPTKVVEYLNLKPNEPMNLIVEKDGISLEKADTAQSMSWDFSSLWSIVPTILTSIIFFIYFSLEKRSSIKLTGNHSIATATIVLGLISGTILFTIFLIKARKSSVNLTYRNIYWRNFPTIIISFAAILLIFLLGIFWVFVRVFMGVTFGIYTSTMIFLIFDLIINTFMINIADNITPTVLVDLLAVTIIGGLIISMLANSNRHWWRHNISFLGTAKATDSWQFNLTFIFAALLMVALVDYLFVSIKPLHRPKVPTFILRVLLTLMALDALGVGLIANNRKIPWMHVWHDRFAWAMAFDIIILIFSIKWLWPGISRRFLRASNLMGIMIIIASVLFKNIHYFSLTAYEIFASALAFSWIMMLFQYILKEINQGTHQFIVKVKINKPIK</sequence>
<dbReference type="PATRIC" id="fig|1122148.6.peg.1072"/>
<feature type="transmembrane region" description="Helical" evidence="1">
    <location>
        <begin position="235"/>
        <end position="258"/>
    </location>
</feature>
<feature type="transmembrane region" description="Helical" evidence="1">
    <location>
        <begin position="305"/>
        <end position="324"/>
    </location>
</feature>
<reference evidence="2 3" key="1">
    <citation type="journal article" date="2015" name="Genome Announc.">
        <title>Expanding the biotechnology potential of lactobacilli through comparative genomics of 213 strains and associated genera.</title>
        <authorList>
            <person name="Sun Z."/>
            <person name="Harris H.M."/>
            <person name="McCann A."/>
            <person name="Guo C."/>
            <person name="Argimon S."/>
            <person name="Zhang W."/>
            <person name="Yang X."/>
            <person name="Jeffery I.B."/>
            <person name="Cooney J.C."/>
            <person name="Kagawa T.F."/>
            <person name="Liu W."/>
            <person name="Song Y."/>
            <person name="Salvetti E."/>
            <person name="Wrobel A."/>
            <person name="Rasinkangas P."/>
            <person name="Parkhill J."/>
            <person name="Rea M.C."/>
            <person name="O'Sullivan O."/>
            <person name="Ritari J."/>
            <person name="Douillard F.P."/>
            <person name="Paul Ross R."/>
            <person name="Yang R."/>
            <person name="Briner A.E."/>
            <person name="Felis G.E."/>
            <person name="de Vos W.M."/>
            <person name="Barrangou R."/>
            <person name="Klaenhammer T.R."/>
            <person name="Caufield P.W."/>
            <person name="Cui Y."/>
            <person name="Zhang H."/>
            <person name="O'Toole P.W."/>
        </authorList>
    </citation>
    <scope>NUCLEOTIDE SEQUENCE [LARGE SCALE GENOMIC DNA]</scope>
    <source>
        <strain evidence="2 3">DSM 20690</strain>
    </source>
</reference>
<keyword evidence="3" id="KW-1185">Reference proteome</keyword>
<protein>
    <recommendedName>
        <fullName evidence="4">DUF998 domain-containing protein</fullName>
    </recommendedName>
</protein>
<dbReference type="Proteomes" id="UP000051565">
    <property type="component" value="Unassembled WGS sequence"/>
</dbReference>
<feature type="transmembrane region" description="Helical" evidence="1">
    <location>
        <begin position="58"/>
        <end position="77"/>
    </location>
</feature>
<evidence type="ECO:0000256" key="1">
    <source>
        <dbReference type="SAM" id="Phobius"/>
    </source>
</evidence>
<feature type="transmembrane region" description="Helical" evidence="1">
    <location>
        <begin position="270"/>
        <end position="290"/>
    </location>
</feature>
<feature type="transmembrane region" description="Helical" evidence="1">
    <location>
        <begin position="160"/>
        <end position="181"/>
    </location>
</feature>
<feature type="transmembrane region" description="Helical" evidence="1">
    <location>
        <begin position="89"/>
        <end position="112"/>
    </location>
</feature>
<evidence type="ECO:0008006" key="4">
    <source>
        <dbReference type="Google" id="ProtNLM"/>
    </source>
</evidence>
<keyword evidence="1" id="KW-0472">Membrane</keyword>
<gene>
    <name evidence="2" type="ORF">IV52_GL001046</name>
</gene>
<accession>A0A0R2JNM3</accession>
<dbReference type="STRING" id="53444.AYR59_02925"/>
<feature type="transmembrane region" description="Helical" evidence="1">
    <location>
        <begin position="133"/>
        <end position="154"/>
    </location>
</feature>
<evidence type="ECO:0000313" key="3">
    <source>
        <dbReference type="Proteomes" id="UP000051565"/>
    </source>
</evidence>
<organism evidence="2 3">
    <name type="scientific">Fructilactobacillus lindneri DSM 20690 = JCM 11027</name>
    <dbReference type="NCBI Taxonomy" id="1122148"/>
    <lineage>
        <taxon>Bacteria</taxon>
        <taxon>Bacillati</taxon>
        <taxon>Bacillota</taxon>
        <taxon>Bacilli</taxon>
        <taxon>Lactobacillales</taxon>
        <taxon>Lactobacillaceae</taxon>
        <taxon>Fructilactobacillus</taxon>
    </lineage>
</organism>
<feature type="transmembrane region" description="Helical" evidence="1">
    <location>
        <begin position="336"/>
        <end position="356"/>
    </location>
</feature>
<feature type="transmembrane region" description="Helical" evidence="1">
    <location>
        <begin position="193"/>
        <end position="212"/>
    </location>
</feature>
<dbReference type="EMBL" id="JQBT01000033">
    <property type="protein sequence ID" value="KRN78767.1"/>
    <property type="molecule type" value="Genomic_DNA"/>
</dbReference>
<keyword evidence="1" id="KW-1133">Transmembrane helix</keyword>
<name>A0A0R2JNM3_9LACO</name>
<comment type="caution">
    <text evidence="2">The sequence shown here is derived from an EMBL/GenBank/DDBJ whole genome shotgun (WGS) entry which is preliminary data.</text>
</comment>
<dbReference type="AlphaFoldDB" id="A0A0R2JNM3"/>
<proteinExistence type="predicted"/>
<evidence type="ECO:0000313" key="2">
    <source>
        <dbReference type="EMBL" id="KRN78767.1"/>
    </source>
</evidence>